<protein>
    <submittedName>
        <fullName evidence="2">Uncharacterized protein</fullName>
    </submittedName>
</protein>
<comment type="caution">
    <text evidence="2">The sequence shown here is derived from an EMBL/GenBank/DDBJ whole genome shotgun (WGS) entry which is preliminary data.</text>
</comment>
<dbReference type="RefSeq" id="WP_285430319.1">
    <property type="nucleotide sequence ID" value="NZ_JASJUS010000002.1"/>
</dbReference>
<sequence>MQSTSKPPSSGSETNQPYPPGTRWQFSYLKTGFEFTEELVLYAEPDGSTITDEYIPSDINAQALWKMWVMQCADSAHKRWPELYRPGEVHISWYITRPDVIGVFEGAPHARDWLSFPGMLSDFGPGATRREDFLTHYTEPVHAETGDTLNWLRLPVLDRGWNSRRADKGGFVQEATGWKPSPLQSTVDVRILGAAAGLYVPPGEM</sequence>
<feature type="compositionally biased region" description="Polar residues" evidence="1">
    <location>
        <begin position="1"/>
        <end position="16"/>
    </location>
</feature>
<reference evidence="2 3" key="1">
    <citation type="submission" date="2023-05" db="EMBL/GenBank/DDBJ databases">
        <title>Streptomyces fuscus sp. nov., a brown-black pigment producing actinomyces isolated from dry sand of Sea duck farm.</title>
        <authorList>
            <person name="Xie J."/>
            <person name="Shen N."/>
        </authorList>
    </citation>
    <scope>NUCLEOTIDE SEQUENCE [LARGE SCALE GENOMIC DNA]</scope>
    <source>
        <strain evidence="2 3">GXMU-J15</strain>
    </source>
</reference>
<organism evidence="2 3">
    <name type="scientific">Streptomyces fuscus</name>
    <dbReference type="NCBI Taxonomy" id="3048495"/>
    <lineage>
        <taxon>Bacteria</taxon>
        <taxon>Bacillati</taxon>
        <taxon>Actinomycetota</taxon>
        <taxon>Actinomycetes</taxon>
        <taxon>Kitasatosporales</taxon>
        <taxon>Streptomycetaceae</taxon>
        <taxon>Streptomyces</taxon>
    </lineage>
</organism>
<proteinExistence type="predicted"/>
<feature type="region of interest" description="Disordered" evidence="1">
    <location>
        <begin position="1"/>
        <end position="21"/>
    </location>
</feature>
<evidence type="ECO:0000313" key="2">
    <source>
        <dbReference type="EMBL" id="MDL2075541.1"/>
    </source>
</evidence>
<name>A0ABT7ISI2_9ACTN</name>
<dbReference type="EMBL" id="JASJUS010000002">
    <property type="protein sequence ID" value="MDL2075541.1"/>
    <property type="molecule type" value="Genomic_DNA"/>
</dbReference>
<evidence type="ECO:0000256" key="1">
    <source>
        <dbReference type="SAM" id="MobiDB-lite"/>
    </source>
</evidence>
<evidence type="ECO:0000313" key="3">
    <source>
        <dbReference type="Proteomes" id="UP001241926"/>
    </source>
</evidence>
<gene>
    <name evidence="2" type="ORF">QNN03_03705</name>
</gene>
<accession>A0ABT7ISI2</accession>
<keyword evidence="3" id="KW-1185">Reference proteome</keyword>
<dbReference type="Proteomes" id="UP001241926">
    <property type="component" value="Unassembled WGS sequence"/>
</dbReference>